<keyword evidence="1" id="KW-1133">Transmembrane helix</keyword>
<organism evidence="2 3">
    <name type="scientific">Niastella soli</name>
    <dbReference type="NCBI Taxonomy" id="2821487"/>
    <lineage>
        <taxon>Bacteria</taxon>
        <taxon>Pseudomonadati</taxon>
        <taxon>Bacteroidota</taxon>
        <taxon>Chitinophagia</taxon>
        <taxon>Chitinophagales</taxon>
        <taxon>Chitinophagaceae</taxon>
        <taxon>Niastella</taxon>
    </lineage>
</organism>
<reference evidence="2 3" key="1">
    <citation type="submission" date="2021-03" db="EMBL/GenBank/DDBJ databases">
        <title>Assistant Professor.</title>
        <authorList>
            <person name="Huq M.A."/>
        </authorList>
    </citation>
    <scope>NUCLEOTIDE SEQUENCE [LARGE SCALE GENOMIC DNA]</scope>
    <source>
        <strain evidence="2 3">MAH-29</strain>
    </source>
</reference>
<evidence type="ECO:0000256" key="1">
    <source>
        <dbReference type="SAM" id="Phobius"/>
    </source>
</evidence>
<feature type="transmembrane region" description="Helical" evidence="1">
    <location>
        <begin position="47"/>
        <end position="70"/>
    </location>
</feature>
<evidence type="ECO:0000313" key="3">
    <source>
        <dbReference type="Proteomes" id="UP000677244"/>
    </source>
</evidence>
<dbReference type="Proteomes" id="UP000677244">
    <property type="component" value="Unassembled WGS sequence"/>
</dbReference>
<evidence type="ECO:0000313" key="2">
    <source>
        <dbReference type="EMBL" id="MBO9201782.1"/>
    </source>
</evidence>
<protein>
    <submittedName>
        <fullName evidence="2">Uncharacterized protein</fullName>
    </submittedName>
</protein>
<comment type="caution">
    <text evidence="2">The sequence shown here is derived from an EMBL/GenBank/DDBJ whole genome shotgun (WGS) entry which is preliminary data.</text>
</comment>
<dbReference type="EMBL" id="JAGHKO010000004">
    <property type="protein sequence ID" value="MBO9201782.1"/>
    <property type="molecule type" value="Genomic_DNA"/>
</dbReference>
<name>A0ABS3YV33_9BACT</name>
<proteinExistence type="predicted"/>
<feature type="transmembrane region" description="Helical" evidence="1">
    <location>
        <begin position="6"/>
        <end position="26"/>
    </location>
</feature>
<keyword evidence="1" id="KW-0472">Membrane</keyword>
<keyword evidence="1" id="KW-0812">Transmembrane</keyword>
<dbReference type="RefSeq" id="WP_209139836.1">
    <property type="nucleotide sequence ID" value="NZ_JAGHKO010000004.1"/>
</dbReference>
<gene>
    <name evidence="2" type="ORF">J7I42_15980</name>
</gene>
<keyword evidence="3" id="KW-1185">Reference proteome</keyword>
<sequence length="106" mass="11621">MHLFKGNILFYLSFNVMGYVFLFISIMGTPGTLDEEKRGTKLLVKGLGILLPAAWKGIPILLFASVVAFYFQFLLVGKLCSITSLSLGLGVLLGMIGIYITQSIKE</sequence>
<feature type="transmembrane region" description="Helical" evidence="1">
    <location>
        <begin position="82"/>
        <end position="101"/>
    </location>
</feature>
<accession>A0ABS3YV33</accession>